<sequence length="140" mass="16701">MMKTIIIIVLMSMMTTSIMAKTAEELNKKQLDLLNEANEWIKSANDCWNKYGKSKYNENTKKYKEYHLRLMQIDKKQQDIRLTNEEKYLDIYEQEMHLFETELRDKMSEFGCQVPNGANHNIMTTTIMIMLIMLAMNFVR</sequence>
<protein>
    <submittedName>
        <fullName evidence="4">Uncharacterized protein LOC113789846</fullName>
    </submittedName>
</protein>
<keyword evidence="1" id="KW-0472">Membrane</keyword>
<dbReference type="InParanoid" id="A0A6P6XR19"/>
<dbReference type="OrthoDB" id="10553342at2759"/>
<keyword evidence="1" id="KW-1133">Transmembrane helix</keyword>
<feature type="transmembrane region" description="Helical" evidence="1">
    <location>
        <begin position="122"/>
        <end position="139"/>
    </location>
</feature>
<proteinExistence type="predicted"/>
<dbReference type="KEGG" id="dpte:113789846"/>
<keyword evidence="2" id="KW-0732">Signal</keyword>
<name>A0A6P6XR19_DERPT</name>
<gene>
    <name evidence="4" type="primary">LOC113789846</name>
</gene>
<feature type="chain" id="PRO_5027850522" evidence="2">
    <location>
        <begin position="21"/>
        <end position="140"/>
    </location>
</feature>
<feature type="signal peptide" evidence="2">
    <location>
        <begin position="1"/>
        <end position="20"/>
    </location>
</feature>
<reference evidence="4" key="1">
    <citation type="submission" date="2025-08" db="UniProtKB">
        <authorList>
            <consortium name="RefSeq"/>
        </authorList>
    </citation>
    <scope>IDENTIFICATION</scope>
    <source>
        <strain evidence="4">Airmid</strain>
    </source>
</reference>
<evidence type="ECO:0000313" key="3">
    <source>
        <dbReference type="Proteomes" id="UP000515146"/>
    </source>
</evidence>
<dbReference type="AlphaFoldDB" id="A0A6P6XR19"/>
<evidence type="ECO:0000313" key="4">
    <source>
        <dbReference type="RefSeq" id="XP_027195238.1"/>
    </source>
</evidence>
<keyword evidence="3" id="KW-1185">Reference proteome</keyword>
<accession>A0A6P6XR19</accession>
<evidence type="ECO:0000256" key="1">
    <source>
        <dbReference type="SAM" id="Phobius"/>
    </source>
</evidence>
<dbReference type="RefSeq" id="XP_027195238.1">
    <property type="nucleotide sequence ID" value="XM_027339437.1"/>
</dbReference>
<dbReference type="Proteomes" id="UP000515146">
    <property type="component" value="Unplaced"/>
</dbReference>
<organism evidence="3 4">
    <name type="scientific">Dermatophagoides pteronyssinus</name>
    <name type="common">European house dust mite</name>
    <dbReference type="NCBI Taxonomy" id="6956"/>
    <lineage>
        <taxon>Eukaryota</taxon>
        <taxon>Metazoa</taxon>
        <taxon>Ecdysozoa</taxon>
        <taxon>Arthropoda</taxon>
        <taxon>Chelicerata</taxon>
        <taxon>Arachnida</taxon>
        <taxon>Acari</taxon>
        <taxon>Acariformes</taxon>
        <taxon>Sarcoptiformes</taxon>
        <taxon>Astigmata</taxon>
        <taxon>Psoroptidia</taxon>
        <taxon>Analgoidea</taxon>
        <taxon>Pyroglyphidae</taxon>
        <taxon>Dermatophagoidinae</taxon>
        <taxon>Dermatophagoides</taxon>
    </lineage>
</organism>
<keyword evidence="1" id="KW-0812">Transmembrane</keyword>
<evidence type="ECO:0000256" key="2">
    <source>
        <dbReference type="SAM" id="SignalP"/>
    </source>
</evidence>